<dbReference type="AlphaFoldDB" id="A0A5C6DDP6"/>
<accession>A0A5C6DDP6</accession>
<reference evidence="2 3" key="1">
    <citation type="submission" date="2019-02" db="EMBL/GenBank/DDBJ databases">
        <title>Deep-cultivation of Planctomycetes and their phenomic and genomic characterization uncovers novel biology.</title>
        <authorList>
            <person name="Wiegand S."/>
            <person name="Jogler M."/>
            <person name="Boedeker C."/>
            <person name="Pinto D."/>
            <person name="Vollmers J."/>
            <person name="Rivas-Marin E."/>
            <person name="Kohn T."/>
            <person name="Peeters S.H."/>
            <person name="Heuer A."/>
            <person name="Rast P."/>
            <person name="Oberbeckmann S."/>
            <person name="Bunk B."/>
            <person name="Jeske O."/>
            <person name="Meyerdierks A."/>
            <person name="Storesund J.E."/>
            <person name="Kallscheuer N."/>
            <person name="Luecker S."/>
            <person name="Lage O.M."/>
            <person name="Pohl T."/>
            <person name="Merkel B.J."/>
            <person name="Hornburger P."/>
            <person name="Mueller R.-W."/>
            <person name="Bruemmer F."/>
            <person name="Labrenz M."/>
            <person name="Spormann A.M."/>
            <person name="Op Den Camp H."/>
            <person name="Overmann J."/>
            <person name="Amann R."/>
            <person name="Jetten M.S.M."/>
            <person name="Mascher T."/>
            <person name="Medema M.H."/>
            <person name="Devos D.P."/>
            <person name="Kaster A.-K."/>
            <person name="Ovreas L."/>
            <person name="Rohde M."/>
            <person name="Galperin M.Y."/>
            <person name="Jogler C."/>
        </authorList>
    </citation>
    <scope>NUCLEOTIDE SEQUENCE [LARGE SCALE GENOMIC DNA]</scope>
    <source>
        <strain evidence="2 3">Poly41</strain>
    </source>
</reference>
<proteinExistence type="predicted"/>
<evidence type="ECO:0000313" key="2">
    <source>
        <dbReference type="EMBL" id="TWU33039.1"/>
    </source>
</evidence>
<evidence type="ECO:0000313" key="3">
    <source>
        <dbReference type="Proteomes" id="UP000319143"/>
    </source>
</evidence>
<sequence>MAGSCSGLIDQARTGPGLKSPPSVNTLYDVFPNALALKKLLFADHELLDIEQLDDEVQRCIWRDRTGHPATPIAEFPWNLELDHSAFTH</sequence>
<protein>
    <submittedName>
        <fullName evidence="2">Uncharacterized protein</fullName>
    </submittedName>
</protein>
<feature type="region of interest" description="Disordered" evidence="1">
    <location>
        <begin position="1"/>
        <end position="21"/>
    </location>
</feature>
<keyword evidence="3" id="KW-1185">Reference proteome</keyword>
<evidence type="ECO:0000256" key="1">
    <source>
        <dbReference type="SAM" id="MobiDB-lite"/>
    </source>
</evidence>
<comment type="caution">
    <text evidence="2">The sequence shown here is derived from an EMBL/GenBank/DDBJ whole genome shotgun (WGS) entry which is preliminary data.</text>
</comment>
<gene>
    <name evidence="2" type="ORF">Poly41_54220</name>
</gene>
<dbReference type="Proteomes" id="UP000319143">
    <property type="component" value="Unassembled WGS sequence"/>
</dbReference>
<organism evidence="2 3">
    <name type="scientific">Novipirellula artificiosorum</name>
    <dbReference type="NCBI Taxonomy" id="2528016"/>
    <lineage>
        <taxon>Bacteria</taxon>
        <taxon>Pseudomonadati</taxon>
        <taxon>Planctomycetota</taxon>
        <taxon>Planctomycetia</taxon>
        <taxon>Pirellulales</taxon>
        <taxon>Pirellulaceae</taxon>
        <taxon>Novipirellula</taxon>
    </lineage>
</organism>
<dbReference type="EMBL" id="SJPV01000011">
    <property type="protein sequence ID" value="TWU33039.1"/>
    <property type="molecule type" value="Genomic_DNA"/>
</dbReference>
<name>A0A5C6DDP6_9BACT</name>